<gene>
    <name evidence="2" type="ORF">J2S74_004258</name>
</gene>
<dbReference type="Proteomes" id="UP001230005">
    <property type="component" value="Unassembled WGS sequence"/>
</dbReference>
<dbReference type="RefSeq" id="WP_307329589.1">
    <property type="nucleotide sequence ID" value="NZ_JAUSUG010000020.1"/>
</dbReference>
<name>A0ABU0A020_9BACI</name>
<reference evidence="2 3" key="1">
    <citation type="submission" date="2023-07" db="EMBL/GenBank/DDBJ databases">
        <title>Genomic Encyclopedia of Type Strains, Phase IV (KMG-IV): sequencing the most valuable type-strain genomes for metagenomic binning, comparative biology and taxonomic classification.</title>
        <authorList>
            <person name="Goeker M."/>
        </authorList>
    </citation>
    <scope>NUCLEOTIDE SEQUENCE [LARGE SCALE GENOMIC DNA]</scope>
    <source>
        <strain evidence="2 3">DSM 9768</strain>
    </source>
</reference>
<feature type="transmembrane region" description="Helical" evidence="1">
    <location>
        <begin position="149"/>
        <end position="174"/>
    </location>
</feature>
<organism evidence="2 3">
    <name type="scientific">Evansella vedderi</name>
    <dbReference type="NCBI Taxonomy" id="38282"/>
    <lineage>
        <taxon>Bacteria</taxon>
        <taxon>Bacillati</taxon>
        <taxon>Bacillota</taxon>
        <taxon>Bacilli</taxon>
        <taxon>Bacillales</taxon>
        <taxon>Bacillaceae</taxon>
        <taxon>Evansella</taxon>
    </lineage>
</organism>
<dbReference type="InterPro" id="IPR025450">
    <property type="entry name" value="YndJ-like"/>
</dbReference>
<keyword evidence="1" id="KW-0472">Membrane</keyword>
<keyword evidence="3" id="KW-1185">Reference proteome</keyword>
<keyword evidence="1" id="KW-0812">Transmembrane</keyword>
<evidence type="ECO:0008006" key="4">
    <source>
        <dbReference type="Google" id="ProtNLM"/>
    </source>
</evidence>
<accession>A0ABU0A020</accession>
<feature type="transmembrane region" description="Helical" evidence="1">
    <location>
        <begin position="186"/>
        <end position="207"/>
    </location>
</feature>
<keyword evidence="1" id="KW-1133">Transmembrane helix</keyword>
<feature type="transmembrane region" description="Helical" evidence="1">
    <location>
        <begin position="213"/>
        <end position="235"/>
    </location>
</feature>
<protein>
    <recommendedName>
        <fullName evidence="4">YndJ-like protein</fullName>
    </recommendedName>
</protein>
<evidence type="ECO:0000313" key="3">
    <source>
        <dbReference type="Proteomes" id="UP001230005"/>
    </source>
</evidence>
<dbReference type="Pfam" id="PF14158">
    <property type="entry name" value="YndJ"/>
    <property type="match status" value="1"/>
</dbReference>
<sequence>MEKIMKIQACLGAATWAALSLLYSMGNIEILLSFAFLVLVPLTLLLTNTVTVEGKPFKSLKLVSICHYPFAVLGTFSVIYEPGMLAGFLAVGWFLYTFMLAGYGVVRLLARGWKPLDEALIDIAFIYVVLGGVWLVLHRFDVEGLPFPSVIVLLTAIHFHYSAFLVPIFTGMLGRYLYTEKIKWPGFPIVAIGVISGPMVVAAGINFGGVLEYMAVVLYVLVLYWLGIGTIIVMLKGKGASFGRLAVIISSLALLGTMSLSYLYSYGNTFGPVILTIPDMVIFHGVGNAFGYGLLGVLGWIFLAPPSRDNYYSFPVSKLRGKKYVGSSYMDKYKVRENPPAVRGLVDSFAMFENDKFHPQKVDFRIRRFYEDTQPFRLIAKTSWRRGFRFLSRVYHELTGRFGQLHLEPHRDVVRKQEMVGAVFPILDVADGREAPRVWLREDKETGETIFVAVYSYHVYNGKRYMNIALPLPWSVMTGILRPDNDEENGLLLTSEKIADEKGHEGIYLTVGQGITVRLPISETFHIQVVDGSSGRLRATHKMKICGIPCLELEYEIFEQR</sequence>
<feature type="transmembrane region" description="Helical" evidence="1">
    <location>
        <begin position="282"/>
        <end position="303"/>
    </location>
</feature>
<feature type="transmembrane region" description="Helical" evidence="1">
    <location>
        <begin position="119"/>
        <end position="137"/>
    </location>
</feature>
<evidence type="ECO:0000313" key="2">
    <source>
        <dbReference type="EMBL" id="MDQ0256836.1"/>
    </source>
</evidence>
<feature type="transmembrane region" description="Helical" evidence="1">
    <location>
        <begin position="86"/>
        <end position="110"/>
    </location>
</feature>
<feature type="transmembrane region" description="Helical" evidence="1">
    <location>
        <begin position="242"/>
        <end position="262"/>
    </location>
</feature>
<feature type="transmembrane region" description="Helical" evidence="1">
    <location>
        <begin position="30"/>
        <end position="50"/>
    </location>
</feature>
<dbReference type="EMBL" id="JAUSUG010000020">
    <property type="protein sequence ID" value="MDQ0256836.1"/>
    <property type="molecule type" value="Genomic_DNA"/>
</dbReference>
<proteinExistence type="predicted"/>
<evidence type="ECO:0000256" key="1">
    <source>
        <dbReference type="SAM" id="Phobius"/>
    </source>
</evidence>
<comment type="caution">
    <text evidence="2">The sequence shown here is derived from an EMBL/GenBank/DDBJ whole genome shotgun (WGS) entry which is preliminary data.</text>
</comment>